<dbReference type="SUPFAM" id="SSF46689">
    <property type="entry name" value="Homeodomain-like"/>
    <property type="match status" value="1"/>
</dbReference>
<dbReference type="GO" id="GO:0003700">
    <property type="term" value="F:DNA-binding transcription factor activity"/>
    <property type="evidence" value="ECO:0007669"/>
    <property type="project" value="TreeGrafter"/>
</dbReference>
<dbReference type="PANTHER" id="PTHR30055:SF223">
    <property type="entry name" value="HTH-TYPE TRANSCRIPTIONAL REGULATOR UIDR"/>
    <property type="match status" value="1"/>
</dbReference>
<organism evidence="6 7">
    <name type="scientific">Agrobacterium tumefaciens</name>
    <dbReference type="NCBI Taxonomy" id="358"/>
    <lineage>
        <taxon>Bacteria</taxon>
        <taxon>Pseudomonadati</taxon>
        <taxon>Pseudomonadota</taxon>
        <taxon>Alphaproteobacteria</taxon>
        <taxon>Hyphomicrobiales</taxon>
        <taxon>Rhizobiaceae</taxon>
        <taxon>Rhizobium/Agrobacterium group</taxon>
        <taxon>Agrobacterium</taxon>
        <taxon>Agrobacterium tumefaciens complex</taxon>
    </lineage>
</organism>
<dbReference type="SUPFAM" id="SSF48498">
    <property type="entry name" value="Tetracyclin repressor-like, C-terminal domain"/>
    <property type="match status" value="1"/>
</dbReference>
<feature type="domain" description="HTH tetR-type" evidence="5">
    <location>
        <begin position="11"/>
        <end position="71"/>
    </location>
</feature>
<dbReference type="Gene3D" id="1.10.357.10">
    <property type="entry name" value="Tetracycline Repressor, domain 2"/>
    <property type="match status" value="1"/>
</dbReference>
<dbReference type="InterPro" id="IPR050109">
    <property type="entry name" value="HTH-type_TetR-like_transc_reg"/>
</dbReference>
<dbReference type="Pfam" id="PF14246">
    <property type="entry name" value="TetR_C_7"/>
    <property type="match status" value="1"/>
</dbReference>
<dbReference type="PANTHER" id="PTHR30055">
    <property type="entry name" value="HTH-TYPE TRANSCRIPTIONAL REGULATOR RUTR"/>
    <property type="match status" value="1"/>
</dbReference>
<comment type="caution">
    <text evidence="6">The sequence shown here is derived from an EMBL/GenBank/DDBJ whole genome shotgun (WGS) entry which is preliminary data.</text>
</comment>
<name>A0A0D0KY73_AGRTU</name>
<accession>A0A0D0KY73</accession>
<gene>
    <name evidence="6" type="ORF">RU07_08005</name>
</gene>
<dbReference type="EMBL" id="JXQV01000008">
    <property type="protein sequence ID" value="KIQ03395.1"/>
    <property type="molecule type" value="Genomic_DNA"/>
</dbReference>
<protein>
    <submittedName>
        <fullName evidence="6">TetR family transcriptional regulator</fullName>
    </submittedName>
</protein>
<sequence>MASLTRAEQKALRPTQILEAAFQEFVDHGFTAARVEDIAERVGVTKGTVYVYFPTKDELFSAMIQYIAVPMKNVIGDIGELKGNAATRLETLLRELYHRLLRERRLRQLLRFVVAEGARFPEVIDTHRDELIEPIHARIQSILDEGVEAGEFVGGPRANACLIFAPIVAIGIETLIYEDRRELDLEAYIDAHIDLVIGSLLVDRRSRS</sequence>
<dbReference type="InterPro" id="IPR009057">
    <property type="entry name" value="Homeodomain-like_sf"/>
</dbReference>
<evidence type="ECO:0000256" key="4">
    <source>
        <dbReference type="PROSITE-ProRule" id="PRU00335"/>
    </source>
</evidence>
<keyword evidence="1" id="KW-0805">Transcription regulation</keyword>
<evidence type="ECO:0000256" key="1">
    <source>
        <dbReference type="ARBA" id="ARBA00023015"/>
    </source>
</evidence>
<dbReference type="InterPro" id="IPR039536">
    <property type="entry name" value="TetR_C_Proteobacteria"/>
</dbReference>
<evidence type="ECO:0000313" key="6">
    <source>
        <dbReference type="EMBL" id="KIQ03395.1"/>
    </source>
</evidence>
<proteinExistence type="predicted"/>
<feature type="DNA-binding region" description="H-T-H motif" evidence="4">
    <location>
        <begin position="34"/>
        <end position="53"/>
    </location>
</feature>
<dbReference type="Proteomes" id="UP000035017">
    <property type="component" value="Unassembled WGS sequence"/>
</dbReference>
<dbReference type="InterPro" id="IPR001647">
    <property type="entry name" value="HTH_TetR"/>
</dbReference>
<dbReference type="GO" id="GO:0000976">
    <property type="term" value="F:transcription cis-regulatory region binding"/>
    <property type="evidence" value="ECO:0007669"/>
    <property type="project" value="TreeGrafter"/>
</dbReference>
<evidence type="ECO:0000313" key="7">
    <source>
        <dbReference type="Proteomes" id="UP000035017"/>
    </source>
</evidence>
<evidence type="ECO:0000256" key="2">
    <source>
        <dbReference type="ARBA" id="ARBA00023125"/>
    </source>
</evidence>
<dbReference type="InterPro" id="IPR036271">
    <property type="entry name" value="Tet_transcr_reg_TetR-rel_C_sf"/>
</dbReference>
<evidence type="ECO:0000256" key="3">
    <source>
        <dbReference type="ARBA" id="ARBA00023163"/>
    </source>
</evidence>
<keyword evidence="2 4" id="KW-0238">DNA-binding</keyword>
<dbReference type="PRINTS" id="PR00455">
    <property type="entry name" value="HTHTETR"/>
</dbReference>
<dbReference type="FunFam" id="1.10.10.60:FF:000141">
    <property type="entry name" value="TetR family transcriptional regulator"/>
    <property type="match status" value="1"/>
</dbReference>
<reference evidence="6 7" key="1">
    <citation type="submission" date="2014-12" db="EMBL/GenBank/DDBJ databases">
        <title>16Stimator: statistical estimation of ribosomal gene copy numbers from draft genome assemblies.</title>
        <authorList>
            <person name="Perisin M.A."/>
            <person name="Vetter M."/>
            <person name="Gilbert J.A."/>
            <person name="Bergelson J."/>
        </authorList>
    </citation>
    <scope>NUCLEOTIDE SEQUENCE [LARGE SCALE GENOMIC DNA]</scope>
    <source>
        <strain evidence="6 7">MEJ076</strain>
    </source>
</reference>
<dbReference type="Pfam" id="PF00440">
    <property type="entry name" value="TetR_N"/>
    <property type="match status" value="1"/>
</dbReference>
<dbReference type="PROSITE" id="PS50977">
    <property type="entry name" value="HTH_TETR_2"/>
    <property type="match status" value="1"/>
</dbReference>
<dbReference type="OrthoDB" id="7185252at2"/>
<evidence type="ECO:0000259" key="5">
    <source>
        <dbReference type="PROSITE" id="PS50977"/>
    </source>
</evidence>
<keyword evidence="3" id="KW-0804">Transcription</keyword>
<dbReference type="AlphaFoldDB" id="A0A0D0KY73"/>